<name>A0A9D3AYM2_9FIRM</name>
<proteinExistence type="predicted"/>
<dbReference type="Proteomes" id="UP000798488">
    <property type="component" value="Unassembled WGS sequence"/>
</dbReference>
<sequence length="134" mass="15045">MKKIIIFLICVVMIFSLSACGGNGKNVNVEDVKSAIYTSDDIKSAIETIKKEFDKDWKGCTLKEIYYAGDETSKDYQDWADRNDADEVIVLLSSFDVDGSGGDGSLNPNSTYDNWMWILVRTDGGKWKHVDHGY</sequence>
<keyword evidence="1" id="KW-0732">Signal</keyword>
<dbReference type="RefSeq" id="WP_161821456.1">
    <property type="nucleotide sequence ID" value="NZ_LSRS01000003.1"/>
</dbReference>
<accession>A0A9D3AYM2</accession>
<evidence type="ECO:0008006" key="4">
    <source>
        <dbReference type="Google" id="ProtNLM"/>
    </source>
</evidence>
<comment type="caution">
    <text evidence="2">The sequence shown here is derived from an EMBL/GenBank/DDBJ whole genome shotgun (WGS) entry which is preliminary data.</text>
</comment>
<keyword evidence="3" id="KW-1185">Reference proteome</keyword>
<dbReference type="PROSITE" id="PS51257">
    <property type="entry name" value="PROKAR_LIPOPROTEIN"/>
    <property type="match status" value="1"/>
</dbReference>
<dbReference type="OrthoDB" id="9801008at2"/>
<protein>
    <recommendedName>
        <fullName evidence="4">DUF4829 domain-containing protein</fullName>
    </recommendedName>
</protein>
<dbReference type="EMBL" id="LSRS01000003">
    <property type="protein sequence ID" value="KAF1084913.1"/>
    <property type="molecule type" value="Genomic_DNA"/>
</dbReference>
<evidence type="ECO:0000256" key="1">
    <source>
        <dbReference type="SAM" id="SignalP"/>
    </source>
</evidence>
<evidence type="ECO:0000313" key="2">
    <source>
        <dbReference type="EMBL" id="KAF1084913.1"/>
    </source>
</evidence>
<feature type="signal peptide" evidence="1">
    <location>
        <begin position="1"/>
        <end position="21"/>
    </location>
</feature>
<gene>
    <name evidence="2" type="ORF">SPSYN_01049</name>
</gene>
<organism evidence="2 3">
    <name type="scientific">Sporotomaculum syntrophicum</name>
    <dbReference type="NCBI Taxonomy" id="182264"/>
    <lineage>
        <taxon>Bacteria</taxon>
        <taxon>Bacillati</taxon>
        <taxon>Bacillota</taxon>
        <taxon>Clostridia</taxon>
        <taxon>Eubacteriales</taxon>
        <taxon>Desulfallaceae</taxon>
        <taxon>Sporotomaculum</taxon>
    </lineage>
</organism>
<reference evidence="2" key="1">
    <citation type="submission" date="2016-02" db="EMBL/GenBank/DDBJ databases">
        <title>Draft Genome Sequence of Sporotomaculum syntrophicum Strain FB, a Syntrophic Benzoate Degrader.</title>
        <authorList>
            <person name="Nobu M.K."/>
            <person name="Narihiro T."/>
            <person name="Qiu Y.-L."/>
            <person name="Ohashi A."/>
            <person name="Liu W.-T."/>
            <person name="Yuji S."/>
        </authorList>
    </citation>
    <scope>NUCLEOTIDE SEQUENCE</scope>
    <source>
        <strain evidence="2">FB</strain>
    </source>
</reference>
<evidence type="ECO:0000313" key="3">
    <source>
        <dbReference type="Proteomes" id="UP000798488"/>
    </source>
</evidence>
<feature type="chain" id="PRO_5039281430" description="DUF4829 domain-containing protein" evidence="1">
    <location>
        <begin position="22"/>
        <end position="134"/>
    </location>
</feature>
<dbReference type="AlphaFoldDB" id="A0A9D3AYM2"/>